<gene>
    <name evidence="1" type="ORF">GWK47_017979</name>
</gene>
<proteinExistence type="predicted"/>
<reference evidence="1" key="1">
    <citation type="submission" date="2020-07" db="EMBL/GenBank/DDBJ databases">
        <title>The High-quality genome of the commercially important snow crab, Chionoecetes opilio.</title>
        <authorList>
            <person name="Jeong J.-H."/>
            <person name="Ryu S."/>
        </authorList>
    </citation>
    <scope>NUCLEOTIDE SEQUENCE</scope>
    <source>
        <strain evidence="1">MADBK_172401_WGS</strain>
        <tissue evidence="1">Digestive gland</tissue>
    </source>
</reference>
<protein>
    <submittedName>
        <fullName evidence="1">Uncharacterized protein</fullName>
    </submittedName>
</protein>
<dbReference type="AlphaFoldDB" id="A0A8J4XTF9"/>
<sequence length="217" mass="24309">MFHLEDVLNVYMPLVDEDVVTAKLLMLNNRLGNVSNVLRVTRRSASSGLLPVDIVTKFEPMLAMLSWNLGYAQISLRKLLNLFPSETVLSGRHHIRKRGLFDLGGVILGGVFSLATESDVKNIENTMSQVKETLNDHGRVLFKQNVIIKKLLAHQNIISVKVNDLVNITNQLAYEQSTLLEFVNVGYEIQALQSVIDDLASDVHKFSMFSFKLAGEL</sequence>
<name>A0A8J4XTF9_CHIOP</name>
<evidence type="ECO:0000313" key="2">
    <source>
        <dbReference type="Proteomes" id="UP000770661"/>
    </source>
</evidence>
<organism evidence="1 2">
    <name type="scientific">Chionoecetes opilio</name>
    <name type="common">Atlantic snow crab</name>
    <name type="synonym">Cancer opilio</name>
    <dbReference type="NCBI Taxonomy" id="41210"/>
    <lineage>
        <taxon>Eukaryota</taxon>
        <taxon>Metazoa</taxon>
        <taxon>Ecdysozoa</taxon>
        <taxon>Arthropoda</taxon>
        <taxon>Crustacea</taxon>
        <taxon>Multicrustacea</taxon>
        <taxon>Malacostraca</taxon>
        <taxon>Eumalacostraca</taxon>
        <taxon>Eucarida</taxon>
        <taxon>Decapoda</taxon>
        <taxon>Pleocyemata</taxon>
        <taxon>Brachyura</taxon>
        <taxon>Eubrachyura</taxon>
        <taxon>Majoidea</taxon>
        <taxon>Majidae</taxon>
        <taxon>Chionoecetes</taxon>
    </lineage>
</organism>
<keyword evidence="2" id="KW-1185">Reference proteome</keyword>
<dbReference type="EMBL" id="JACEEZ010022232">
    <property type="protein sequence ID" value="KAG0712662.1"/>
    <property type="molecule type" value="Genomic_DNA"/>
</dbReference>
<accession>A0A8J4XTF9</accession>
<dbReference type="Proteomes" id="UP000770661">
    <property type="component" value="Unassembled WGS sequence"/>
</dbReference>
<comment type="caution">
    <text evidence="1">The sequence shown here is derived from an EMBL/GenBank/DDBJ whole genome shotgun (WGS) entry which is preliminary data.</text>
</comment>
<evidence type="ECO:0000313" key="1">
    <source>
        <dbReference type="EMBL" id="KAG0712662.1"/>
    </source>
</evidence>